<dbReference type="SMART" id="SM00784">
    <property type="entry name" value="SPT2"/>
    <property type="match status" value="1"/>
</dbReference>
<keyword evidence="5" id="KW-1185">Reference proteome</keyword>
<evidence type="ECO:0000256" key="2">
    <source>
        <dbReference type="ARBA" id="ARBA00023054"/>
    </source>
</evidence>
<feature type="compositionally biased region" description="Acidic residues" evidence="3">
    <location>
        <begin position="147"/>
        <end position="165"/>
    </location>
</feature>
<evidence type="ECO:0008006" key="6">
    <source>
        <dbReference type="Google" id="ProtNLM"/>
    </source>
</evidence>
<evidence type="ECO:0000256" key="1">
    <source>
        <dbReference type="ARBA" id="ARBA00006461"/>
    </source>
</evidence>
<feature type="region of interest" description="Disordered" evidence="3">
    <location>
        <begin position="20"/>
        <end position="168"/>
    </location>
</feature>
<evidence type="ECO:0000256" key="3">
    <source>
        <dbReference type="SAM" id="MobiDB-lite"/>
    </source>
</evidence>
<reference evidence="4 5" key="1">
    <citation type="submission" date="2023-05" db="EMBL/GenBank/DDBJ databases">
        <title>A 100% complete, gapless, phased diploid assembly of the Scenedesmus obliquus UTEX 3031 genome.</title>
        <authorList>
            <person name="Biondi T.C."/>
            <person name="Hanschen E.R."/>
            <person name="Kwon T."/>
            <person name="Eng W."/>
            <person name="Kruse C.P.S."/>
            <person name="Koehler S.I."/>
            <person name="Kunde Y."/>
            <person name="Gleasner C.D."/>
            <person name="You Mak K.T."/>
            <person name="Polle J."/>
            <person name="Hovde B.T."/>
            <person name="Starkenburg S.R."/>
        </authorList>
    </citation>
    <scope>NUCLEOTIDE SEQUENCE [LARGE SCALE GENOMIC DNA]</scope>
    <source>
        <strain evidence="4 5">DOE0152z</strain>
    </source>
</reference>
<dbReference type="PANTHER" id="PTHR22691:SF8">
    <property type="entry name" value="PROTEIN SPT2 HOMOLOG"/>
    <property type="match status" value="1"/>
</dbReference>
<feature type="compositionally biased region" description="Low complexity" evidence="3">
    <location>
        <begin position="68"/>
        <end position="78"/>
    </location>
</feature>
<dbReference type="Pfam" id="PF08243">
    <property type="entry name" value="SPT2"/>
    <property type="match status" value="1"/>
</dbReference>
<dbReference type="PANTHER" id="PTHR22691">
    <property type="entry name" value="YEAST SPT2-RELATED"/>
    <property type="match status" value="1"/>
</dbReference>
<keyword evidence="2" id="KW-0175">Coiled coil</keyword>
<dbReference type="InterPro" id="IPR013256">
    <property type="entry name" value="Chromatin_SPT2"/>
</dbReference>
<accession>A0ABY8TM45</accession>
<gene>
    <name evidence="4" type="ORF">OEZ85_010275</name>
</gene>
<dbReference type="Proteomes" id="UP001244341">
    <property type="component" value="Chromosome 2b"/>
</dbReference>
<comment type="similarity">
    <text evidence="1">Belongs to the SPT2 family.</text>
</comment>
<organism evidence="4 5">
    <name type="scientific">Tetradesmus obliquus</name>
    <name type="common">Green alga</name>
    <name type="synonym">Acutodesmus obliquus</name>
    <dbReference type="NCBI Taxonomy" id="3088"/>
    <lineage>
        <taxon>Eukaryota</taxon>
        <taxon>Viridiplantae</taxon>
        <taxon>Chlorophyta</taxon>
        <taxon>core chlorophytes</taxon>
        <taxon>Chlorophyceae</taxon>
        <taxon>CS clade</taxon>
        <taxon>Sphaeropleales</taxon>
        <taxon>Scenedesmaceae</taxon>
        <taxon>Tetradesmus</taxon>
    </lineage>
</organism>
<protein>
    <recommendedName>
        <fullName evidence="6">Protein SPT2 homolog</fullName>
    </recommendedName>
</protein>
<feature type="compositionally biased region" description="Gly residues" evidence="3">
    <location>
        <begin position="128"/>
        <end position="146"/>
    </location>
</feature>
<dbReference type="EMBL" id="CP126209">
    <property type="protein sequence ID" value="WIA10065.1"/>
    <property type="molecule type" value="Genomic_DNA"/>
</dbReference>
<feature type="region of interest" description="Disordered" evidence="3">
    <location>
        <begin position="201"/>
        <end position="246"/>
    </location>
</feature>
<evidence type="ECO:0000313" key="4">
    <source>
        <dbReference type="EMBL" id="WIA10065.1"/>
    </source>
</evidence>
<proteinExistence type="inferred from homology"/>
<name>A0ABY8TM45_TETOB</name>
<sequence>MSHGGSSAAFLPFLKKKPLAAAPAPVKDDDEAPLAAPLSPAPQPSKLIGAAGTKFVSKLNGKPGPGKPGHAAAAAGVKRPTPPTKNSGHKQQQQQQQQQDKDPYAGLNPKQRAFLLARKREREARLGGRPGGSRGGGGHGSDGEGYGGEDDEYDSEDSFIDDDESGDWRRHLRSLTGYDPSRYKDSFFDDRRMEASAAEIQAEERRSARIGRTEDEKEAEAEARRLAAKEAKKKGRKRGAAALFDD</sequence>
<feature type="compositionally biased region" description="Basic and acidic residues" evidence="3">
    <location>
        <begin position="202"/>
        <end position="230"/>
    </location>
</feature>
<evidence type="ECO:0000313" key="5">
    <source>
        <dbReference type="Proteomes" id="UP001244341"/>
    </source>
</evidence>